<evidence type="ECO:0000313" key="4">
    <source>
        <dbReference type="EMBL" id="MFC0518560.1"/>
    </source>
</evidence>
<dbReference type="PIRSF" id="PIRSF018266">
    <property type="entry name" value="FecR"/>
    <property type="match status" value="1"/>
</dbReference>
<dbReference type="Gene3D" id="2.60.120.1440">
    <property type="match status" value="1"/>
</dbReference>
<accession>A0ABV6LGF4</accession>
<dbReference type="RefSeq" id="WP_377026276.1">
    <property type="nucleotide sequence ID" value="NZ_JBHLTS010000079.1"/>
</dbReference>
<feature type="domain" description="Protein FecR C-terminal" evidence="3">
    <location>
        <begin position="259"/>
        <end position="326"/>
    </location>
</feature>
<dbReference type="Pfam" id="PF04773">
    <property type="entry name" value="FecR"/>
    <property type="match status" value="1"/>
</dbReference>
<organism evidence="4 5">
    <name type="scientific">Mucilaginibacter angelicae</name>
    <dbReference type="NCBI Taxonomy" id="869718"/>
    <lineage>
        <taxon>Bacteria</taxon>
        <taxon>Pseudomonadati</taxon>
        <taxon>Bacteroidota</taxon>
        <taxon>Sphingobacteriia</taxon>
        <taxon>Sphingobacteriales</taxon>
        <taxon>Sphingobacteriaceae</taxon>
        <taxon>Mucilaginibacter</taxon>
    </lineage>
</organism>
<dbReference type="InterPro" id="IPR006860">
    <property type="entry name" value="FecR"/>
</dbReference>
<dbReference type="Gene3D" id="3.55.50.30">
    <property type="match status" value="1"/>
</dbReference>
<name>A0ABV6LGF4_9SPHI</name>
<keyword evidence="1" id="KW-1133">Transmembrane helix</keyword>
<evidence type="ECO:0000259" key="3">
    <source>
        <dbReference type="Pfam" id="PF16344"/>
    </source>
</evidence>
<feature type="domain" description="FecR protein" evidence="2">
    <location>
        <begin position="132"/>
        <end position="214"/>
    </location>
</feature>
<evidence type="ECO:0000313" key="5">
    <source>
        <dbReference type="Proteomes" id="UP001589828"/>
    </source>
</evidence>
<feature type="transmembrane region" description="Helical" evidence="1">
    <location>
        <begin position="92"/>
        <end position="112"/>
    </location>
</feature>
<dbReference type="Proteomes" id="UP001589828">
    <property type="component" value="Unassembled WGS sequence"/>
</dbReference>
<sequence length="328" mass="37001">MNEPLHIITDDLLISYLLNEVSAEQIQLIEEWRTQNAENQRRLEQFRLIWDGSKNFKGDTGIDAHASLQKVKQRAADAKEQRAKVVPIRNKYTWLKIAAAIFLIAGCGWIWFVKFANPEVRFESQAGVKIDTLSDGSIVTLNKFTRLDHPEKFSGNQRLVSLVKGEAFFNIAHNKTKPFIITTGIATIKVVGTSFNVKNKNGWVEVIVETGVVQVTNGLDKTRVILKSGDVASLNPGTGGFIKFRNKDNLYTYYRSNELSFKNIPLPRLVAALNEIYGTNIIIGRKELNNLQMTGNLKMMDDPETILKIIELTLNITAEKQQGKIILK</sequence>
<dbReference type="PANTHER" id="PTHR30273:SF2">
    <property type="entry name" value="PROTEIN FECR"/>
    <property type="match status" value="1"/>
</dbReference>
<protein>
    <submittedName>
        <fullName evidence="4">FecR family protein</fullName>
    </submittedName>
</protein>
<gene>
    <name evidence="4" type="ORF">ACFFGT_30375</name>
</gene>
<proteinExistence type="predicted"/>
<dbReference type="PANTHER" id="PTHR30273">
    <property type="entry name" value="PERIPLASMIC SIGNAL SENSOR AND SIGMA FACTOR ACTIVATOR FECR-RELATED"/>
    <property type="match status" value="1"/>
</dbReference>
<keyword evidence="1" id="KW-0812">Transmembrane</keyword>
<evidence type="ECO:0000259" key="2">
    <source>
        <dbReference type="Pfam" id="PF04773"/>
    </source>
</evidence>
<dbReference type="Pfam" id="PF16344">
    <property type="entry name" value="FecR_C"/>
    <property type="match status" value="1"/>
</dbReference>
<dbReference type="EMBL" id="JBHLTS010000079">
    <property type="protein sequence ID" value="MFC0518560.1"/>
    <property type="molecule type" value="Genomic_DNA"/>
</dbReference>
<dbReference type="InterPro" id="IPR032508">
    <property type="entry name" value="FecR_C"/>
</dbReference>
<comment type="caution">
    <text evidence="4">The sequence shown here is derived from an EMBL/GenBank/DDBJ whole genome shotgun (WGS) entry which is preliminary data.</text>
</comment>
<evidence type="ECO:0000256" key="1">
    <source>
        <dbReference type="SAM" id="Phobius"/>
    </source>
</evidence>
<keyword evidence="1" id="KW-0472">Membrane</keyword>
<keyword evidence="5" id="KW-1185">Reference proteome</keyword>
<reference evidence="4 5" key="1">
    <citation type="submission" date="2024-09" db="EMBL/GenBank/DDBJ databases">
        <authorList>
            <person name="Sun Q."/>
            <person name="Mori K."/>
        </authorList>
    </citation>
    <scope>NUCLEOTIDE SEQUENCE [LARGE SCALE GENOMIC DNA]</scope>
    <source>
        <strain evidence="4 5">NCAIM B.02415</strain>
    </source>
</reference>
<dbReference type="InterPro" id="IPR012373">
    <property type="entry name" value="Ferrdict_sens_TM"/>
</dbReference>